<dbReference type="RefSeq" id="WP_381420576.1">
    <property type="nucleotide sequence ID" value="NZ_JBHSDH010000006.1"/>
</dbReference>
<keyword evidence="3" id="KW-1185">Reference proteome</keyword>
<comment type="caution">
    <text evidence="2">The sequence shown here is derived from an EMBL/GenBank/DDBJ whole genome shotgun (WGS) entry which is preliminary data.</text>
</comment>
<proteinExistence type="predicted"/>
<organism evidence="2 3">
    <name type="scientific">Sphingorhabdus arenilitoris</name>
    <dbReference type="NCBI Taxonomy" id="1490041"/>
    <lineage>
        <taxon>Bacteria</taxon>
        <taxon>Pseudomonadati</taxon>
        <taxon>Pseudomonadota</taxon>
        <taxon>Alphaproteobacteria</taxon>
        <taxon>Sphingomonadales</taxon>
        <taxon>Sphingomonadaceae</taxon>
        <taxon>Sphingorhabdus</taxon>
    </lineage>
</organism>
<feature type="compositionally biased region" description="Basic residues" evidence="1">
    <location>
        <begin position="32"/>
        <end position="42"/>
    </location>
</feature>
<evidence type="ECO:0000256" key="1">
    <source>
        <dbReference type="SAM" id="MobiDB-lite"/>
    </source>
</evidence>
<evidence type="ECO:0000313" key="2">
    <source>
        <dbReference type="EMBL" id="MFC4290975.1"/>
    </source>
</evidence>
<reference evidence="3" key="1">
    <citation type="journal article" date="2019" name="Int. J. Syst. Evol. Microbiol.">
        <title>The Global Catalogue of Microorganisms (GCM) 10K type strain sequencing project: providing services to taxonomists for standard genome sequencing and annotation.</title>
        <authorList>
            <consortium name="The Broad Institute Genomics Platform"/>
            <consortium name="The Broad Institute Genome Sequencing Center for Infectious Disease"/>
            <person name="Wu L."/>
            <person name="Ma J."/>
        </authorList>
    </citation>
    <scope>NUCLEOTIDE SEQUENCE [LARGE SCALE GENOMIC DNA]</scope>
    <source>
        <strain evidence="3">CECT 8531</strain>
    </source>
</reference>
<feature type="compositionally biased region" description="Basic and acidic residues" evidence="1">
    <location>
        <begin position="1"/>
        <end position="24"/>
    </location>
</feature>
<name>A0ABV8RDL0_9SPHN</name>
<gene>
    <name evidence="2" type="ORF">ACFOWX_00915</name>
</gene>
<dbReference type="EMBL" id="JBHSDH010000006">
    <property type="protein sequence ID" value="MFC4290975.1"/>
    <property type="molecule type" value="Genomic_DNA"/>
</dbReference>
<protein>
    <submittedName>
        <fullName evidence="2">Uncharacterized protein</fullName>
    </submittedName>
</protein>
<accession>A0ABV8RDL0</accession>
<evidence type="ECO:0000313" key="3">
    <source>
        <dbReference type="Proteomes" id="UP001595887"/>
    </source>
</evidence>
<feature type="region of interest" description="Disordered" evidence="1">
    <location>
        <begin position="1"/>
        <end position="51"/>
    </location>
</feature>
<dbReference type="Proteomes" id="UP001595887">
    <property type="component" value="Unassembled WGS sequence"/>
</dbReference>
<sequence>MTDTDQKDETYTEAETEARREAALKRMLATPHKPHKASKGKRKESSQSERK</sequence>